<protein>
    <submittedName>
        <fullName evidence="2">PEP-CTERM sorting domain-containing protein</fullName>
    </submittedName>
</protein>
<accession>A0A7X1E3K2</accession>
<feature type="signal peptide" evidence="1">
    <location>
        <begin position="1"/>
        <end position="34"/>
    </location>
</feature>
<evidence type="ECO:0000313" key="3">
    <source>
        <dbReference type="Proteomes" id="UP000525652"/>
    </source>
</evidence>
<name>A0A7X1E3K2_9BACT</name>
<dbReference type="InterPro" id="IPR013424">
    <property type="entry name" value="Ice-binding_C"/>
</dbReference>
<reference evidence="2 3" key="1">
    <citation type="submission" date="2020-07" db="EMBL/GenBank/DDBJ databases">
        <authorList>
            <person name="Feng X."/>
        </authorList>
    </citation>
    <scope>NUCLEOTIDE SEQUENCE [LARGE SCALE GENOMIC DNA]</scope>
    <source>
        <strain evidence="2 3">JCM14086</strain>
    </source>
</reference>
<dbReference type="AlphaFoldDB" id="A0A7X1E3K2"/>
<sequence>MFSFTSNFLTAPTKKILLSTFGSLFLLSASHLSAQLIENGSFDDWEDGMPVGWSLFGSGATEPTQIDGLVLGSTSAVLIENGDSIRQMIVDGPAVAKLSLTFAASSSTSASNRAFNLGIGSFEGGSTPSINFRMVNTTGEWDSNLLSLQAYDGSGAGWVNVVENAFEGSVYEGGTFTTENLYNLSVEVDFASETPSYSISYGMVGDEETTVSNITYFQSEIDSLNAVSLTSPSADSYFAVDNMSLESIPEPNSTSLLLLGSVISFVVLVRRRRK</sequence>
<comment type="caution">
    <text evidence="2">The sequence shown here is derived from an EMBL/GenBank/DDBJ whole genome shotgun (WGS) entry which is preliminary data.</text>
</comment>
<keyword evidence="3" id="KW-1185">Reference proteome</keyword>
<evidence type="ECO:0000256" key="1">
    <source>
        <dbReference type="SAM" id="SignalP"/>
    </source>
</evidence>
<gene>
    <name evidence="2" type="ORF">H5P30_07300</name>
</gene>
<feature type="chain" id="PRO_5031290336" evidence="1">
    <location>
        <begin position="35"/>
        <end position="274"/>
    </location>
</feature>
<organism evidence="2 3">
    <name type="scientific">Puniceicoccus vermicola</name>
    <dbReference type="NCBI Taxonomy" id="388746"/>
    <lineage>
        <taxon>Bacteria</taxon>
        <taxon>Pseudomonadati</taxon>
        <taxon>Verrucomicrobiota</taxon>
        <taxon>Opitutia</taxon>
        <taxon>Puniceicoccales</taxon>
        <taxon>Puniceicoccaceae</taxon>
        <taxon>Puniceicoccus</taxon>
    </lineage>
</organism>
<dbReference type="RefSeq" id="WP_185692303.1">
    <property type="nucleotide sequence ID" value="NZ_JACHVA010000053.1"/>
</dbReference>
<keyword evidence="1" id="KW-0732">Signal</keyword>
<evidence type="ECO:0000313" key="2">
    <source>
        <dbReference type="EMBL" id="MBC2601580.1"/>
    </source>
</evidence>
<dbReference type="NCBIfam" id="TIGR02595">
    <property type="entry name" value="PEP_CTERM"/>
    <property type="match status" value="1"/>
</dbReference>
<dbReference type="Proteomes" id="UP000525652">
    <property type="component" value="Unassembled WGS sequence"/>
</dbReference>
<dbReference type="EMBL" id="JACHVA010000053">
    <property type="protein sequence ID" value="MBC2601580.1"/>
    <property type="molecule type" value="Genomic_DNA"/>
</dbReference>
<proteinExistence type="predicted"/>